<feature type="transmembrane region" description="Helical" evidence="5">
    <location>
        <begin position="69"/>
        <end position="88"/>
    </location>
</feature>
<protein>
    <submittedName>
        <fullName evidence="8">MFS transporter</fullName>
    </submittedName>
</protein>
<dbReference type="PANTHER" id="PTHR23518:SF2">
    <property type="entry name" value="MAJOR FACILITATOR SUPERFAMILY TRANSPORTER"/>
    <property type="match status" value="1"/>
</dbReference>
<gene>
    <name evidence="8" type="ORF">ACFSNB_14235</name>
</gene>
<feature type="transmembrane region" description="Helical" evidence="5">
    <location>
        <begin position="365"/>
        <end position="386"/>
    </location>
</feature>
<evidence type="ECO:0000313" key="9">
    <source>
        <dbReference type="Proteomes" id="UP001597296"/>
    </source>
</evidence>
<organism evidence="8 9">
    <name type="scientific">Phaeospirillum tilakii</name>
    <dbReference type="NCBI Taxonomy" id="741673"/>
    <lineage>
        <taxon>Bacteria</taxon>
        <taxon>Pseudomonadati</taxon>
        <taxon>Pseudomonadota</taxon>
        <taxon>Alphaproteobacteria</taxon>
        <taxon>Rhodospirillales</taxon>
        <taxon>Rhodospirillaceae</taxon>
        <taxon>Phaeospirillum</taxon>
    </lineage>
</organism>
<feature type="transmembrane region" description="Helical" evidence="5">
    <location>
        <begin position="129"/>
        <end position="152"/>
    </location>
</feature>
<dbReference type="InterPro" id="IPR036259">
    <property type="entry name" value="MFS_trans_sf"/>
</dbReference>
<evidence type="ECO:0000256" key="3">
    <source>
        <dbReference type="ARBA" id="ARBA00022989"/>
    </source>
</evidence>
<evidence type="ECO:0000256" key="6">
    <source>
        <dbReference type="SAM" id="SignalP"/>
    </source>
</evidence>
<feature type="transmembrane region" description="Helical" evidence="5">
    <location>
        <begin position="199"/>
        <end position="227"/>
    </location>
</feature>
<evidence type="ECO:0000259" key="7">
    <source>
        <dbReference type="PROSITE" id="PS50850"/>
    </source>
</evidence>
<feature type="transmembrane region" description="Helical" evidence="5">
    <location>
        <begin position="239"/>
        <end position="264"/>
    </location>
</feature>
<dbReference type="EMBL" id="JBHUIY010000032">
    <property type="protein sequence ID" value="MFD2234968.1"/>
    <property type="molecule type" value="Genomic_DNA"/>
</dbReference>
<dbReference type="SUPFAM" id="SSF103473">
    <property type="entry name" value="MFS general substrate transporter"/>
    <property type="match status" value="1"/>
</dbReference>
<dbReference type="InterPro" id="IPR011701">
    <property type="entry name" value="MFS"/>
</dbReference>
<feature type="transmembrane region" description="Helical" evidence="5">
    <location>
        <begin position="46"/>
        <end position="62"/>
    </location>
</feature>
<dbReference type="PROSITE" id="PS50850">
    <property type="entry name" value="MFS"/>
    <property type="match status" value="1"/>
</dbReference>
<comment type="caution">
    <text evidence="8">The sequence shown here is derived from an EMBL/GenBank/DDBJ whole genome shotgun (WGS) entry which is preliminary data.</text>
</comment>
<dbReference type="PROSITE" id="PS00216">
    <property type="entry name" value="SUGAR_TRANSPORT_1"/>
    <property type="match status" value="1"/>
</dbReference>
<feature type="transmembrane region" description="Helical" evidence="5">
    <location>
        <begin position="302"/>
        <end position="325"/>
    </location>
</feature>
<keyword evidence="9" id="KW-1185">Reference proteome</keyword>
<feature type="transmembrane region" description="Helical" evidence="5">
    <location>
        <begin position="337"/>
        <end position="359"/>
    </location>
</feature>
<keyword evidence="4 5" id="KW-0472">Membrane</keyword>
<dbReference type="Gene3D" id="1.20.1250.20">
    <property type="entry name" value="MFS general substrate transporter like domains"/>
    <property type="match status" value="1"/>
</dbReference>
<evidence type="ECO:0000256" key="2">
    <source>
        <dbReference type="ARBA" id="ARBA00022692"/>
    </source>
</evidence>
<keyword evidence="2 5" id="KW-0812">Transmembrane</keyword>
<comment type="subcellular location">
    <subcellularLocation>
        <location evidence="1">Membrane</location>
        <topology evidence="1">Multi-pass membrane protein</topology>
    </subcellularLocation>
</comment>
<feature type="chain" id="PRO_5046165707" evidence="6">
    <location>
        <begin position="18"/>
        <end position="389"/>
    </location>
</feature>
<proteinExistence type="predicted"/>
<sequence length="389" mass="38538">MSPFRLLCLSRTGTCLAAMAYAGALPVLITAWGMDGATAGGVQASYNAANAVALLLVSALADRVGARRVYLGAIWLAAGAAVLFAAFARSPASAMGLVALMAAAQGAAYTPALMLVAEMVPPARRGGAFGSLLAAGSFGYLLSVLTALGGAALLDYRWGFACCAVGPLLGAVAGTLALRRHPAAARPRPAAGERGGLAAALFTPLSLLLTLGYAAHCWELLGAWAWMPAFLAGALAPLGLAPLLSGLVVAGAVHLAGTLATLTVGRASDRWGRRPVLVAVATLGALGSASLGWSAAWGPWAAVAVAFAASFFIVGDSGVLSAAMSEAVPPRHLGTALALRSILGFGAGTLSPVAFGLALDAGAGWGGGFLTLAAGGAVAALAALCLRRR</sequence>
<dbReference type="Proteomes" id="UP001597296">
    <property type="component" value="Unassembled WGS sequence"/>
</dbReference>
<evidence type="ECO:0000256" key="5">
    <source>
        <dbReference type="SAM" id="Phobius"/>
    </source>
</evidence>
<feature type="transmembrane region" description="Helical" evidence="5">
    <location>
        <begin position="158"/>
        <end position="178"/>
    </location>
</feature>
<accession>A0ABW5CG02</accession>
<dbReference type="PANTHER" id="PTHR23518">
    <property type="entry name" value="C-METHYLTRANSFERASE"/>
    <property type="match status" value="1"/>
</dbReference>
<dbReference type="Pfam" id="PF07690">
    <property type="entry name" value="MFS_1"/>
    <property type="match status" value="1"/>
</dbReference>
<evidence type="ECO:0000313" key="8">
    <source>
        <dbReference type="EMBL" id="MFD2234968.1"/>
    </source>
</evidence>
<feature type="transmembrane region" description="Helical" evidence="5">
    <location>
        <begin position="276"/>
        <end position="296"/>
    </location>
</feature>
<keyword evidence="3 5" id="KW-1133">Transmembrane helix</keyword>
<evidence type="ECO:0000256" key="1">
    <source>
        <dbReference type="ARBA" id="ARBA00004141"/>
    </source>
</evidence>
<reference evidence="9" key="1">
    <citation type="journal article" date="2019" name="Int. J. Syst. Evol. Microbiol.">
        <title>The Global Catalogue of Microorganisms (GCM) 10K type strain sequencing project: providing services to taxonomists for standard genome sequencing and annotation.</title>
        <authorList>
            <consortium name="The Broad Institute Genomics Platform"/>
            <consortium name="The Broad Institute Genome Sequencing Center for Infectious Disease"/>
            <person name="Wu L."/>
            <person name="Ma J."/>
        </authorList>
    </citation>
    <scope>NUCLEOTIDE SEQUENCE [LARGE SCALE GENOMIC DNA]</scope>
    <source>
        <strain evidence="9">KCTC 15012</strain>
    </source>
</reference>
<dbReference type="InterPro" id="IPR005829">
    <property type="entry name" value="Sugar_transporter_CS"/>
</dbReference>
<feature type="signal peptide" evidence="6">
    <location>
        <begin position="1"/>
        <end position="17"/>
    </location>
</feature>
<dbReference type="RefSeq" id="WP_377317705.1">
    <property type="nucleotide sequence ID" value="NZ_JBHUIY010000032.1"/>
</dbReference>
<feature type="domain" description="Major facilitator superfamily (MFS) profile" evidence="7">
    <location>
        <begin position="1"/>
        <end position="389"/>
    </location>
</feature>
<evidence type="ECO:0000256" key="4">
    <source>
        <dbReference type="ARBA" id="ARBA00023136"/>
    </source>
</evidence>
<keyword evidence="6" id="KW-0732">Signal</keyword>
<name>A0ABW5CG02_9PROT</name>
<feature type="transmembrane region" description="Helical" evidence="5">
    <location>
        <begin position="94"/>
        <end position="117"/>
    </location>
</feature>
<dbReference type="InterPro" id="IPR020846">
    <property type="entry name" value="MFS_dom"/>
</dbReference>